<keyword evidence="4" id="KW-1185">Reference proteome</keyword>
<dbReference type="InterPro" id="IPR023213">
    <property type="entry name" value="CAT-like_dom_sf"/>
</dbReference>
<dbReference type="GO" id="GO:0016747">
    <property type="term" value="F:acyltransferase activity, transferring groups other than amino-acyl groups"/>
    <property type="evidence" value="ECO:0007669"/>
    <property type="project" value="UniProtKB-ARBA"/>
</dbReference>
<comment type="caution">
    <text evidence="3">The sequence shown here is derived from an EMBL/GenBank/DDBJ whole genome shotgun (WGS) entry which is preliminary data.</text>
</comment>
<keyword evidence="1" id="KW-0808">Transferase</keyword>
<evidence type="ECO:0000256" key="2">
    <source>
        <dbReference type="ARBA" id="ARBA00023315"/>
    </source>
</evidence>
<protein>
    <submittedName>
        <fullName evidence="3">Uncharacterized protein</fullName>
    </submittedName>
</protein>
<dbReference type="Gene3D" id="3.30.559.10">
    <property type="entry name" value="Chloramphenicol acetyltransferase-like domain"/>
    <property type="match status" value="2"/>
</dbReference>
<sequence>MSQVRIISTSKVQLPTNAGTDYPRPGLTIPLSLFDVRWIPYHPIKTLLLYPSATVSSSSFDSFKSSLALTLPHFHFLTGDLKYLPSADDVAIVCSDESGVTVIEAESDLNICRLAGGSTHDVESFFQLVPNTFHEEMPMPVLAVQLTKFTECGVAVGISMHHAAMDAWGFSQFVDCWAKTCRDGVVPSNLAPIHDRAIIMYPGQEEIKKKLLNARAPNLPKESKLTSHLLDITPVASISDQKRLTRRKFTVDLATIQHLKQRAVRQIATDISSPPTTFQVLAAHTWISIARARGITAENNKPTFMVYLMDGRTFLPSPMSVSYTGNCLFPGIVHSTGSALMSYTGFGQTCGNIAETVRKNRAELMGSTVREIQTLNLASLSGLKVAFTGSNRLQVFDKDFGWGKPEFEGLVSMTNDGDVVMAAGKEKGSVQITVGLKEDMDAFIHAFQEELETLQKH</sequence>
<reference evidence="3" key="1">
    <citation type="journal article" date="2022" name="Cell">
        <title>Repeat-based holocentromeres influence genome architecture and karyotype evolution.</title>
        <authorList>
            <person name="Hofstatter P.G."/>
            <person name="Thangavel G."/>
            <person name="Lux T."/>
            <person name="Neumann P."/>
            <person name="Vondrak T."/>
            <person name="Novak P."/>
            <person name="Zhang M."/>
            <person name="Costa L."/>
            <person name="Castellani M."/>
            <person name="Scott A."/>
            <person name="Toegelov H."/>
            <person name="Fuchs J."/>
            <person name="Mata-Sucre Y."/>
            <person name="Dias Y."/>
            <person name="Vanzela A.L.L."/>
            <person name="Huettel B."/>
            <person name="Almeida C.C.S."/>
            <person name="Simkova H."/>
            <person name="Souza G."/>
            <person name="Pedrosa-Harand A."/>
            <person name="Macas J."/>
            <person name="Mayer K.F.X."/>
            <person name="Houben A."/>
            <person name="Marques A."/>
        </authorList>
    </citation>
    <scope>NUCLEOTIDE SEQUENCE</scope>
    <source>
        <strain evidence="3">RhyBre1mFocal</strain>
    </source>
</reference>
<dbReference type="Pfam" id="PF02458">
    <property type="entry name" value="Transferase"/>
    <property type="match status" value="1"/>
</dbReference>
<dbReference type="EMBL" id="JAMQYH010000001">
    <property type="protein sequence ID" value="KAJ1701576.1"/>
    <property type="molecule type" value="Genomic_DNA"/>
</dbReference>
<proteinExistence type="predicted"/>
<dbReference type="Proteomes" id="UP001151287">
    <property type="component" value="Unassembled WGS sequence"/>
</dbReference>
<dbReference type="PANTHER" id="PTHR31625">
    <property type="match status" value="1"/>
</dbReference>
<evidence type="ECO:0000256" key="1">
    <source>
        <dbReference type="ARBA" id="ARBA00022679"/>
    </source>
</evidence>
<dbReference type="AlphaFoldDB" id="A0A9Q0HX01"/>
<dbReference type="InterPro" id="IPR051504">
    <property type="entry name" value="Plant_metabolite_acyltrans"/>
</dbReference>
<organism evidence="3 4">
    <name type="scientific">Rhynchospora breviuscula</name>
    <dbReference type="NCBI Taxonomy" id="2022672"/>
    <lineage>
        <taxon>Eukaryota</taxon>
        <taxon>Viridiplantae</taxon>
        <taxon>Streptophyta</taxon>
        <taxon>Embryophyta</taxon>
        <taxon>Tracheophyta</taxon>
        <taxon>Spermatophyta</taxon>
        <taxon>Magnoliopsida</taxon>
        <taxon>Liliopsida</taxon>
        <taxon>Poales</taxon>
        <taxon>Cyperaceae</taxon>
        <taxon>Cyperoideae</taxon>
        <taxon>Rhynchosporeae</taxon>
        <taxon>Rhynchospora</taxon>
    </lineage>
</organism>
<name>A0A9Q0HX01_9POAL</name>
<gene>
    <name evidence="3" type="ORF">LUZ63_001355</name>
</gene>
<accession>A0A9Q0HX01</accession>
<dbReference type="OrthoDB" id="651721at2759"/>
<keyword evidence="2" id="KW-0012">Acyltransferase</keyword>
<evidence type="ECO:0000313" key="4">
    <source>
        <dbReference type="Proteomes" id="UP001151287"/>
    </source>
</evidence>
<evidence type="ECO:0000313" key="3">
    <source>
        <dbReference type="EMBL" id="KAJ1701576.1"/>
    </source>
</evidence>